<feature type="transmembrane region" description="Helical" evidence="12">
    <location>
        <begin position="341"/>
        <end position="361"/>
    </location>
</feature>
<evidence type="ECO:0000313" key="15">
    <source>
        <dbReference type="Proteomes" id="UP000186817"/>
    </source>
</evidence>
<evidence type="ECO:0000256" key="10">
    <source>
        <dbReference type="ARBA" id="ARBA00023453"/>
    </source>
</evidence>
<keyword evidence="5" id="KW-0949">S-adenosyl-L-methionine</keyword>
<comment type="caution">
    <text evidence="14">The sequence shown here is derived from an EMBL/GenBank/DDBJ whole genome shotgun (WGS) entry which is preliminary data.</text>
</comment>
<feature type="transmembrane region" description="Helical" evidence="12">
    <location>
        <begin position="884"/>
        <end position="903"/>
    </location>
</feature>
<sequence>MFADEALEKYAEMNGQNVSNLVWSLATIRENHEPLMNAVSRTRAETIQGLAQQEFSNIVWSFATLLRTSEMLFRRTAPRVVEAARELDSQHLANIAWAFAKISHRDDGLFYVLSREATEPERRCSPLNLANLGRRCTRLGRSFLPHGAAAHHDGLSSTLMNGSLLWNASHLSDDSVAREKSIQALWTEVLLLATKALSSEGGLRPNVISMNAALAAFCRCTAWRFSLALLGVLEIRGLDPDAVTCGSAIHSCGVGHSWLTSMALMRRMKALNAEPSTTTLNEALNALQVDTRNWQTGLELAERIATEGLRPDVITRGSLASACGHRWAEALNLFRGMESPAALSTALVGGIISSCTAALRWQSAMESLLHLRQVEAGAGVSGSLAICRGSVLKSLARSFRWELCCAELLEMWRRCRSQEPRSSAEPPPDLWAHNVCISACELSGRWRQALLLLRLARGGRLQLDEISFASAASACTRRSANPEELCLGGGPEPDAVLMTATLTACEVGQRWHSAMKLRQTLEMPGLQTDDAMNLPVMSCCERSAFWTSALQLLEEMPLTYGVGNAAVGACSRAMQWMQSNFLLSFLPDRDILSFAAFLEPSERLPPGGTMVRLVSPRLLVFFALLIAAMLSMARAAAFLHGASPELIVFVLLCYAVALLAVWGMLPRSLAKHSRWREPFVQALWRCAWPDTSKEIPFIEVLVADGLTSLAKLFFDLTMGSCIVASSHFDTAAQVQLGVRGLATTGSFPTIKPLTGASQLELASALDQCTRSPLPYAAWALPFLIRARQCIITSRHAPDALSRDLQRVNLAKYLSALPVVFFAMCHASVIPGVAESMISPEDFEVLWALAAVVNSVFSFLWDLVMDWGLLHLTPGKPANFGLRPVLLFPGPAIVYYFAVFLNFVGRTLWSLRWSEQVWEVRAREELLADPEHGLMEKKRFETTLGTYHVYFILDQGKGFVVPITDSIPDGLVPKTYIDDDGFVFVLRPVEEASAPCSAPKEDGSGSEAAGIQRGRATVFLGAFFLSSVQQSAEVIRRCLWNVFRVEWQCICKGKCPRSDKSFPGLIVRIPFDPYQESWAFASAGWHGEMSTRRVGLRDPKFFQWVADTAVQMAPQFTSQNCSNLVWSFATMRINHEALFDSMAAQVQGWLLSNFDPQHLSNVLWSYAKLAVKNYSLFQSAADEIVKRGVDYLARTPQNLSNSVWAYGVISSRPPQLMSALEHHLTAAAGRSEPKGADFTKLCLTPVAWHLFDRLAQDGLQAGGEAYSNWLFIAGETRDPQHEVDVFEQMARTAHTRGLQGACWNSVAIRCCALGDERRARIALQQIDAEQLCNPMSEMLRQRLGMPAPRSAVGQIEWRRREKDEHEWVTNSLGFSLRLNKVEYYKEVGTLHYILSHGQHLNIPAIHRGIESFTREQELWLKLAGDEKGAVLDKVLALQGKARLVVEVGLYVGYSSTRMASQMRHWGGRVISMEVDPYHAAIARNTIEWAGLTDHIEIWCGHSENLIPRLKDRLPEKSIDILFFDQQGTKMHLDLQRIVDFNMLSDRAIVVGDNVLRPGAPQFMYWNSVAGPYETQVVSLREYKQEVVEDWMSISFWLPRSPEAQQPMEIPEAVEQLAHDTDGIRWQSVESKVSEQQWESHSQRMRREFAACGITPPEVVPYQDSQGRSQVELRQKQSPF</sequence>
<keyword evidence="3 14" id="KW-0489">Methyltransferase</keyword>
<keyword evidence="7" id="KW-0128">Catecholamine metabolism</keyword>
<dbReference type="InterPro" id="IPR058917">
    <property type="entry name" value="RESC6_dom"/>
</dbReference>
<dbReference type="PROSITE" id="PS51682">
    <property type="entry name" value="SAM_OMT_I"/>
    <property type="match status" value="1"/>
</dbReference>
<feature type="transmembrane region" description="Helical" evidence="12">
    <location>
        <begin position="646"/>
        <end position="665"/>
    </location>
</feature>
<name>A0A1Q9EX96_SYMMI</name>
<evidence type="ECO:0000256" key="4">
    <source>
        <dbReference type="ARBA" id="ARBA00022679"/>
    </source>
</evidence>
<dbReference type="Gene3D" id="1.25.40.10">
    <property type="entry name" value="Tetratricopeptide repeat domain"/>
    <property type="match status" value="2"/>
</dbReference>
<gene>
    <name evidence="14" type="primary">Comt</name>
    <name evidence="14" type="ORF">AK812_SmicGene4125</name>
</gene>
<dbReference type="GO" id="GO:0016206">
    <property type="term" value="F:catechol O-methyltransferase activity"/>
    <property type="evidence" value="ECO:0007669"/>
    <property type="project" value="UniProtKB-EC"/>
</dbReference>
<dbReference type="Proteomes" id="UP000186817">
    <property type="component" value="Unassembled WGS sequence"/>
</dbReference>
<accession>A0A1Q9EX96</accession>
<evidence type="ECO:0000256" key="3">
    <source>
        <dbReference type="ARBA" id="ARBA00022603"/>
    </source>
</evidence>
<dbReference type="GO" id="GO:0032259">
    <property type="term" value="P:methylation"/>
    <property type="evidence" value="ECO:0007669"/>
    <property type="project" value="UniProtKB-KW"/>
</dbReference>
<dbReference type="InterPro" id="IPR002935">
    <property type="entry name" value="SAM_O-MeTrfase"/>
</dbReference>
<protein>
    <recommendedName>
        <fullName evidence="2">catechol O-methyltransferase</fullName>
        <ecNumber evidence="2">2.1.1.6</ecNumber>
    </recommendedName>
</protein>
<evidence type="ECO:0000256" key="5">
    <source>
        <dbReference type="ARBA" id="ARBA00022691"/>
    </source>
</evidence>
<evidence type="ECO:0000256" key="2">
    <source>
        <dbReference type="ARBA" id="ARBA00012880"/>
    </source>
</evidence>
<dbReference type="PROSITE" id="PS51380">
    <property type="entry name" value="EXS"/>
    <property type="match status" value="1"/>
</dbReference>
<evidence type="ECO:0000256" key="11">
    <source>
        <dbReference type="SAM" id="MobiDB-lite"/>
    </source>
</evidence>
<dbReference type="EC" id="2.1.1.6" evidence="2"/>
<dbReference type="Pfam" id="PF26188">
    <property type="entry name" value="RESC6"/>
    <property type="match status" value="1"/>
</dbReference>
<feature type="compositionally biased region" description="Basic and acidic residues" evidence="11">
    <location>
        <begin position="1669"/>
        <end position="1678"/>
    </location>
</feature>
<evidence type="ECO:0000256" key="7">
    <source>
        <dbReference type="ARBA" id="ARBA00022939"/>
    </source>
</evidence>
<dbReference type="PANTHER" id="PTHR43836">
    <property type="entry name" value="CATECHOL O-METHYLTRANSFERASE 1-RELATED"/>
    <property type="match status" value="1"/>
</dbReference>
<evidence type="ECO:0000259" key="13">
    <source>
        <dbReference type="PROSITE" id="PS51380"/>
    </source>
</evidence>
<comment type="subcellular location">
    <subcellularLocation>
        <location evidence="1">Membrane</location>
        <topology evidence="1">Multi-pass membrane protein</topology>
    </subcellularLocation>
</comment>
<keyword evidence="15" id="KW-1185">Reference proteome</keyword>
<dbReference type="OrthoDB" id="9970435at2759"/>
<dbReference type="Pfam" id="PF01596">
    <property type="entry name" value="Methyltransf_3"/>
    <property type="match status" value="1"/>
</dbReference>
<feature type="transmembrane region" description="Helical" evidence="12">
    <location>
        <begin position="618"/>
        <end position="640"/>
    </location>
</feature>
<dbReference type="InterPro" id="IPR004342">
    <property type="entry name" value="EXS_C"/>
</dbReference>
<dbReference type="PANTHER" id="PTHR43836:SF2">
    <property type="entry name" value="CATECHOL O-METHYLTRANSFERASE 1-RELATED"/>
    <property type="match status" value="1"/>
</dbReference>
<keyword evidence="8 12" id="KW-1133">Transmembrane helix</keyword>
<dbReference type="GO" id="GO:0006584">
    <property type="term" value="P:catecholamine metabolic process"/>
    <property type="evidence" value="ECO:0007669"/>
    <property type="project" value="UniProtKB-KW"/>
</dbReference>
<keyword evidence="4 14" id="KW-0808">Transferase</keyword>
<comment type="similarity">
    <text evidence="10">Belongs to the class I-like SAM-binding methyltransferase superfamily. Cation-dependent O-methyltransferase family.</text>
</comment>
<proteinExistence type="inferred from homology"/>
<dbReference type="Gene3D" id="3.40.50.150">
    <property type="entry name" value="Vaccinia Virus protein VP39"/>
    <property type="match status" value="1"/>
</dbReference>
<organism evidence="14 15">
    <name type="scientific">Symbiodinium microadriaticum</name>
    <name type="common">Dinoflagellate</name>
    <name type="synonym">Zooxanthella microadriatica</name>
    <dbReference type="NCBI Taxonomy" id="2951"/>
    <lineage>
        <taxon>Eukaryota</taxon>
        <taxon>Sar</taxon>
        <taxon>Alveolata</taxon>
        <taxon>Dinophyceae</taxon>
        <taxon>Suessiales</taxon>
        <taxon>Symbiodiniaceae</taxon>
        <taxon>Symbiodinium</taxon>
    </lineage>
</organism>
<feature type="region of interest" description="Disordered" evidence="11">
    <location>
        <begin position="1656"/>
        <end position="1678"/>
    </location>
</feature>
<feature type="transmembrane region" description="Helical" evidence="12">
    <location>
        <begin position="844"/>
        <end position="863"/>
    </location>
</feature>
<evidence type="ECO:0000256" key="8">
    <source>
        <dbReference type="ARBA" id="ARBA00022989"/>
    </source>
</evidence>
<dbReference type="InterPro" id="IPR029063">
    <property type="entry name" value="SAM-dependent_MTases_sf"/>
</dbReference>
<feature type="transmembrane region" description="Helical" evidence="12">
    <location>
        <begin position="812"/>
        <end position="832"/>
    </location>
</feature>
<dbReference type="EMBL" id="LSRX01000050">
    <property type="protein sequence ID" value="OLQ12015.1"/>
    <property type="molecule type" value="Genomic_DNA"/>
</dbReference>
<feature type="domain" description="EXS" evidence="13">
    <location>
        <begin position="765"/>
        <end position="1080"/>
    </location>
</feature>
<keyword evidence="9 12" id="KW-0472">Membrane</keyword>
<dbReference type="SUPFAM" id="SSF53335">
    <property type="entry name" value="S-adenosyl-L-methionine-dependent methyltransferases"/>
    <property type="match status" value="1"/>
</dbReference>
<evidence type="ECO:0000256" key="1">
    <source>
        <dbReference type="ARBA" id="ARBA00004141"/>
    </source>
</evidence>
<dbReference type="InterPro" id="IPR011990">
    <property type="entry name" value="TPR-like_helical_dom_sf"/>
</dbReference>
<reference evidence="14 15" key="1">
    <citation type="submission" date="2016-02" db="EMBL/GenBank/DDBJ databases">
        <title>Genome analysis of coral dinoflagellate symbionts highlights evolutionary adaptations to a symbiotic lifestyle.</title>
        <authorList>
            <person name="Aranda M."/>
            <person name="Li Y."/>
            <person name="Liew Y.J."/>
            <person name="Baumgarten S."/>
            <person name="Simakov O."/>
            <person name="Wilson M."/>
            <person name="Piel J."/>
            <person name="Ashoor H."/>
            <person name="Bougouffa S."/>
            <person name="Bajic V.B."/>
            <person name="Ryu T."/>
            <person name="Ravasi T."/>
            <person name="Bayer T."/>
            <person name="Micklem G."/>
            <person name="Kim H."/>
            <person name="Bhak J."/>
            <person name="Lajeunesse T.C."/>
            <person name="Voolstra C.R."/>
        </authorList>
    </citation>
    <scope>NUCLEOTIDE SEQUENCE [LARGE SCALE GENOMIC DNA]</scope>
    <source>
        <strain evidence="14 15">CCMP2467</strain>
    </source>
</reference>
<dbReference type="GO" id="GO:0016020">
    <property type="term" value="C:membrane"/>
    <property type="evidence" value="ECO:0007669"/>
    <property type="project" value="UniProtKB-SubCell"/>
</dbReference>
<dbReference type="Pfam" id="PF03124">
    <property type="entry name" value="EXS"/>
    <property type="match status" value="1"/>
</dbReference>
<evidence type="ECO:0000256" key="6">
    <source>
        <dbReference type="ARBA" id="ARBA00022692"/>
    </source>
</evidence>
<evidence type="ECO:0000256" key="12">
    <source>
        <dbReference type="SAM" id="Phobius"/>
    </source>
</evidence>
<evidence type="ECO:0000256" key="9">
    <source>
        <dbReference type="ARBA" id="ARBA00023136"/>
    </source>
</evidence>
<evidence type="ECO:0000313" key="14">
    <source>
        <dbReference type="EMBL" id="OLQ12015.1"/>
    </source>
</evidence>
<keyword evidence="6 12" id="KW-0812">Transmembrane</keyword>